<proteinExistence type="predicted"/>
<feature type="domain" description="Dystroglycan-type cadherin-like" evidence="2">
    <location>
        <begin position="445"/>
        <end position="534"/>
    </location>
</feature>
<name>A0ABW3QK93_9BACT</name>
<gene>
    <name evidence="3" type="ORF">ACFQ4C_17160</name>
</gene>
<evidence type="ECO:0000313" key="3">
    <source>
        <dbReference type="EMBL" id="MFD1142858.1"/>
    </source>
</evidence>
<feature type="domain" description="Dystroglycan-type cadherin-like" evidence="2">
    <location>
        <begin position="339"/>
        <end position="441"/>
    </location>
</feature>
<comment type="caution">
    <text evidence="3">The sequence shown here is derived from an EMBL/GenBank/DDBJ whole genome shotgun (WGS) entry which is preliminary data.</text>
</comment>
<dbReference type="InterPro" id="IPR026444">
    <property type="entry name" value="Secre_tail"/>
</dbReference>
<reference evidence="4" key="1">
    <citation type="journal article" date="2019" name="Int. J. Syst. Evol. Microbiol.">
        <title>The Global Catalogue of Microorganisms (GCM) 10K type strain sequencing project: providing services to taxonomists for standard genome sequencing and annotation.</title>
        <authorList>
            <consortium name="The Broad Institute Genomics Platform"/>
            <consortium name="The Broad Institute Genome Sequencing Center for Infectious Disease"/>
            <person name="Wu L."/>
            <person name="Ma J."/>
        </authorList>
    </citation>
    <scope>NUCLEOTIDE SEQUENCE [LARGE SCALE GENOMIC DNA]</scope>
    <source>
        <strain evidence="4">CCUG 55608</strain>
    </source>
</reference>
<evidence type="ECO:0000256" key="1">
    <source>
        <dbReference type="SAM" id="SignalP"/>
    </source>
</evidence>
<dbReference type="SUPFAM" id="SSF49313">
    <property type="entry name" value="Cadherin-like"/>
    <property type="match status" value="5"/>
</dbReference>
<feature type="chain" id="PRO_5047226628" evidence="1">
    <location>
        <begin position="22"/>
        <end position="630"/>
    </location>
</feature>
<dbReference type="Gene3D" id="2.60.40.10">
    <property type="entry name" value="Immunoglobulins"/>
    <property type="match status" value="5"/>
</dbReference>
<feature type="signal peptide" evidence="1">
    <location>
        <begin position="1"/>
        <end position="21"/>
    </location>
</feature>
<feature type="domain" description="Dystroglycan-type cadherin-like" evidence="2">
    <location>
        <begin position="130"/>
        <end position="234"/>
    </location>
</feature>
<evidence type="ECO:0000259" key="2">
    <source>
        <dbReference type="SMART" id="SM00736"/>
    </source>
</evidence>
<dbReference type="SMART" id="SM00736">
    <property type="entry name" value="CADG"/>
    <property type="match status" value="3"/>
</dbReference>
<keyword evidence="4" id="KW-1185">Reference proteome</keyword>
<dbReference type="Pfam" id="PF05345">
    <property type="entry name" value="He_PIG"/>
    <property type="match status" value="3"/>
</dbReference>
<protein>
    <submittedName>
        <fullName evidence="3">Ig domain-containing protein</fullName>
    </submittedName>
</protein>
<keyword evidence="1" id="KW-0732">Signal</keyword>
<dbReference type="RefSeq" id="WP_265990657.1">
    <property type="nucleotide sequence ID" value="NZ_CP110973.1"/>
</dbReference>
<dbReference type="NCBIfam" id="TIGR04183">
    <property type="entry name" value="Por_Secre_tail"/>
    <property type="match status" value="1"/>
</dbReference>
<dbReference type="Proteomes" id="UP001597116">
    <property type="component" value="Unassembled WGS sequence"/>
</dbReference>
<dbReference type="EMBL" id="JBHTLP010000011">
    <property type="protein sequence ID" value="MFD1142858.1"/>
    <property type="molecule type" value="Genomic_DNA"/>
</dbReference>
<sequence>MKKFVFLLCLLVPGFFTSVRADLPIDKLPVPPVIQPIVGQEGQWLSVILPTFSGGGSVYLDYTLRRFSGSPHNDPGASMPAGISFNPSLRNLYGWPKKAGKYTFTYAAKARSGNVGMVTFTLIIKPNLMPVAPSVGPQEVKAGQSFSIQLPEFTDPENTSLTYKCGFMAVEGGGNLIQPSWIVFDPSTRKLVGIPPANWYVDQRVMGIYEATDEQGKRNSIWFGLVVKPQTGNPPVHFRHPYGPKITPQYGKEGIPVTLQLPKFTDPQNKPLTYSLINANDDAPYGQMPNGLSFDPATRKITGVPAQAGVYKMQYKGEDANQQGVSVCFSLVVEANAMPVAPALQSQVLEPGKPFQFQLPRFTDPENDPMMSFLGLGLGVSSTTDFFPSWMHVDLNTRTVSGTPPPYEESFLLSYRARDALNESAVQFKVTVRKNNPPKAPVVKNLTYQVNKPMEVHLPVFIDPESDPVTLTLVGANYQLPEGLSFKPGDRKLYGTPKKTGVSTLHYIGKDSKGLLSSVSFTFTVTASAPPATSNARIAGESAETPREWTAVVLGNPVVGDDVDVEITDAQGQALRFELTDLNGRLISGQSRDMQQASERIRLPFSTQSAGLYVLKIAGRNQIKTLKVVK</sequence>
<dbReference type="InterPro" id="IPR013783">
    <property type="entry name" value="Ig-like_fold"/>
</dbReference>
<accession>A0ABW3QK93</accession>
<dbReference type="InterPro" id="IPR006644">
    <property type="entry name" value="Cadg"/>
</dbReference>
<evidence type="ECO:0000313" key="4">
    <source>
        <dbReference type="Proteomes" id="UP001597116"/>
    </source>
</evidence>
<organism evidence="3 4">
    <name type="scientific">Larkinella insperata</name>
    <dbReference type="NCBI Taxonomy" id="332158"/>
    <lineage>
        <taxon>Bacteria</taxon>
        <taxon>Pseudomonadati</taxon>
        <taxon>Bacteroidota</taxon>
        <taxon>Cytophagia</taxon>
        <taxon>Cytophagales</taxon>
        <taxon>Spirosomataceae</taxon>
        <taxon>Larkinella</taxon>
    </lineage>
</organism>
<dbReference type="InterPro" id="IPR015919">
    <property type="entry name" value="Cadherin-like_sf"/>
</dbReference>